<feature type="compositionally biased region" description="Basic and acidic residues" evidence="6">
    <location>
        <begin position="32"/>
        <end position="52"/>
    </location>
</feature>
<gene>
    <name evidence="7" type="ORF">EDS130_LOCUS23552</name>
    <name evidence="8" type="ORF">XAT740_LOCUS34581</name>
</gene>
<evidence type="ECO:0000313" key="7">
    <source>
        <dbReference type="EMBL" id="CAF1168515.1"/>
    </source>
</evidence>
<dbReference type="Gene3D" id="1.20.5.2950">
    <property type="match status" value="1"/>
</dbReference>
<dbReference type="EMBL" id="CAJNOJ010000129">
    <property type="protein sequence ID" value="CAF1168515.1"/>
    <property type="molecule type" value="Genomic_DNA"/>
</dbReference>
<dbReference type="GO" id="GO:0046961">
    <property type="term" value="F:proton-transporting ATPase activity, rotational mechanism"/>
    <property type="evidence" value="ECO:0007669"/>
    <property type="project" value="InterPro"/>
</dbReference>
<evidence type="ECO:0000313" key="10">
    <source>
        <dbReference type="Proteomes" id="UP000663852"/>
    </source>
</evidence>
<dbReference type="Proteomes" id="UP000663852">
    <property type="component" value="Unassembled WGS sequence"/>
</dbReference>
<dbReference type="InterPro" id="IPR005124">
    <property type="entry name" value="V-ATPase_G"/>
</dbReference>
<dbReference type="NCBIfam" id="TIGR01147">
    <property type="entry name" value="V_ATP_synt_G"/>
    <property type="match status" value="1"/>
</dbReference>
<keyword evidence="9" id="KW-1185">Reference proteome</keyword>
<comment type="subunit">
    <text evidence="5">V-ATPase is a heteromultimeric enzyme made up of two complexes: the ATP-hydrolytic V1 complex and the proton translocation V0 complex.</text>
</comment>
<evidence type="ECO:0000256" key="5">
    <source>
        <dbReference type="RuleBase" id="RU364019"/>
    </source>
</evidence>
<keyword evidence="4 5" id="KW-0406">Ion transport</keyword>
<dbReference type="FunFam" id="1.20.5.2950:FF:000001">
    <property type="entry name" value="V-type proton ATPase subunit G"/>
    <property type="match status" value="1"/>
</dbReference>
<organism evidence="7 10">
    <name type="scientific">Adineta ricciae</name>
    <name type="common">Rotifer</name>
    <dbReference type="NCBI Taxonomy" id="249248"/>
    <lineage>
        <taxon>Eukaryota</taxon>
        <taxon>Metazoa</taxon>
        <taxon>Spiralia</taxon>
        <taxon>Gnathifera</taxon>
        <taxon>Rotifera</taxon>
        <taxon>Eurotatoria</taxon>
        <taxon>Bdelloidea</taxon>
        <taxon>Adinetida</taxon>
        <taxon>Adinetidae</taxon>
        <taxon>Adineta</taxon>
    </lineage>
</organism>
<evidence type="ECO:0000256" key="2">
    <source>
        <dbReference type="ARBA" id="ARBA00022448"/>
    </source>
</evidence>
<dbReference type="GO" id="GO:0000221">
    <property type="term" value="C:vacuolar proton-transporting V-type ATPase, V1 domain"/>
    <property type="evidence" value="ECO:0007669"/>
    <property type="project" value="TreeGrafter"/>
</dbReference>
<comment type="function">
    <text evidence="5">Subunit of the V1 complex of vacuolar(H+)-ATPase (V-ATPase), a multisubunit enzyme composed of a peripheral complex (V1) that hydrolyzes ATP and a membrane integral complex (V0) that translocates protons. V-ATPase is responsible for acidifying and maintaining the pH of intracellular compartments and in some cell types, is targeted to the plasma membrane, where it is responsible for acidifying the extracellular environment.</text>
</comment>
<dbReference type="PANTHER" id="PTHR12713:SF11">
    <property type="entry name" value="V-TYPE PROTON ATPASE SUBUNIT G"/>
    <property type="match status" value="1"/>
</dbReference>
<dbReference type="GO" id="GO:0016887">
    <property type="term" value="F:ATP hydrolysis activity"/>
    <property type="evidence" value="ECO:0007669"/>
    <property type="project" value="TreeGrafter"/>
</dbReference>
<reference evidence="7" key="1">
    <citation type="submission" date="2021-02" db="EMBL/GenBank/DDBJ databases">
        <authorList>
            <person name="Nowell W R."/>
        </authorList>
    </citation>
    <scope>NUCLEOTIDE SEQUENCE</scope>
</reference>
<dbReference type="EMBL" id="CAJNOR010003391">
    <property type="protein sequence ID" value="CAF1409220.1"/>
    <property type="molecule type" value="Genomic_DNA"/>
</dbReference>
<keyword evidence="3 5" id="KW-0375">Hydrogen ion transport</keyword>
<dbReference type="Pfam" id="PF03179">
    <property type="entry name" value="V-ATPase_G"/>
    <property type="match status" value="1"/>
</dbReference>
<comment type="similarity">
    <text evidence="1 5">Belongs to the V-ATPase G subunit family.</text>
</comment>
<dbReference type="PANTHER" id="PTHR12713">
    <property type="entry name" value="VACUOLAR ATP SYNTHASE SUBUNIT G"/>
    <property type="match status" value="1"/>
</dbReference>
<feature type="region of interest" description="Disordered" evidence="6">
    <location>
        <begin position="31"/>
        <end position="52"/>
    </location>
</feature>
<proteinExistence type="inferred from homology"/>
<name>A0A814U0P5_ADIRI</name>
<dbReference type="GO" id="GO:0098793">
    <property type="term" value="C:presynapse"/>
    <property type="evidence" value="ECO:0007669"/>
    <property type="project" value="GOC"/>
</dbReference>
<evidence type="ECO:0000256" key="3">
    <source>
        <dbReference type="ARBA" id="ARBA00022781"/>
    </source>
</evidence>
<sequence length="116" mass="13581">MLQSRGITDLISAEKEAQGRIEEARKRKNKRLKEAQNEAKTEIEHFKGDRDQRYKSLEQQQLGNRNQMTEESNRTTQVQIGDLKNQYETSKEALLERILTLVCDIKPESHINVRID</sequence>
<evidence type="ECO:0000313" key="9">
    <source>
        <dbReference type="Proteomes" id="UP000663828"/>
    </source>
</evidence>
<dbReference type="GO" id="GO:0097401">
    <property type="term" value="P:synaptic vesicle lumen acidification"/>
    <property type="evidence" value="ECO:0007669"/>
    <property type="project" value="TreeGrafter"/>
</dbReference>
<evidence type="ECO:0000313" key="8">
    <source>
        <dbReference type="EMBL" id="CAF1409220.1"/>
    </source>
</evidence>
<dbReference type="Proteomes" id="UP000663828">
    <property type="component" value="Unassembled WGS sequence"/>
</dbReference>
<comment type="caution">
    <text evidence="7">The sequence shown here is derived from an EMBL/GenBank/DDBJ whole genome shotgun (WGS) entry which is preliminary data.</text>
</comment>
<keyword evidence="2 5" id="KW-0813">Transport</keyword>
<dbReference type="OrthoDB" id="250802at2759"/>
<accession>A0A814U0P5</accession>
<evidence type="ECO:0000256" key="4">
    <source>
        <dbReference type="ARBA" id="ARBA00023065"/>
    </source>
</evidence>
<protein>
    <recommendedName>
        <fullName evidence="5">V-type proton ATPase subunit G</fullName>
    </recommendedName>
</protein>
<evidence type="ECO:0000256" key="6">
    <source>
        <dbReference type="SAM" id="MobiDB-lite"/>
    </source>
</evidence>
<evidence type="ECO:0000256" key="1">
    <source>
        <dbReference type="ARBA" id="ARBA00010066"/>
    </source>
</evidence>
<dbReference type="AlphaFoldDB" id="A0A814U0P5"/>